<proteinExistence type="predicted"/>
<comment type="caution">
    <text evidence="1">The sequence shown here is derived from an EMBL/GenBank/DDBJ whole genome shotgun (WGS) entry which is preliminary data.</text>
</comment>
<keyword evidence="2" id="KW-1185">Reference proteome</keyword>
<dbReference type="EMBL" id="JAWDJW010006756">
    <property type="protein sequence ID" value="KAK3063680.1"/>
    <property type="molecule type" value="Genomic_DNA"/>
</dbReference>
<gene>
    <name evidence="1" type="ORF">LTS18_013605</name>
</gene>
<protein>
    <submittedName>
        <fullName evidence="1">Uncharacterized protein</fullName>
    </submittedName>
</protein>
<evidence type="ECO:0000313" key="2">
    <source>
        <dbReference type="Proteomes" id="UP001186974"/>
    </source>
</evidence>
<name>A0ACC3D8T4_9PEZI</name>
<accession>A0ACC3D8T4</accession>
<reference evidence="1" key="1">
    <citation type="submission" date="2024-09" db="EMBL/GenBank/DDBJ databases">
        <title>Black Yeasts Isolated from many extreme environments.</title>
        <authorList>
            <person name="Coleine C."/>
            <person name="Stajich J.E."/>
            <person name="Selbmann L."/>
        </authorList>
    </citation>
    <scope>NUCLEOTIDE SEQUENCE</scope>
    <source>
        <strain evidence="1">CCFEE 5737</strain>
    </source>
</reference>
<dbReference type="Proteomes" id="UP001186974">
    <property type="component" value="Unassembled WGS sequence"/>
</dbReference>
<sequence>MRLDLSKPLSELVRTKYAAAKSNGALTFSPTELSIIHTPSGIPFQLRYCPALAKKPKPDNSKLSLDKKPDPFEDPSEDLLVSGIPTKEPSHILVLNKYPVITEHFIIATKSNKKQTHLLEQDDLEATYACLKTWEQEGGAQHGQDKRLFAFFNSGAHSGASQPHRHLQFLPVDSMNDEKSEGWELLMDQMISAGCAVSIEQEAMPHAVHISLGSGFATSLADAATSRLTRQDTSSVITDRPKTQLPPGAMPPMNLPAILTPTLIKRISSQPNLPANVWYYVAGVTLSSINRPDEIAKVFQHAIGKSVNDPSGAAPSHTELLQIARRMREALVKSGAIVGLPKSINALFALKSVTPADLLDEPAGDSPTSRASDVYTTPSAKILKRGQRFFEQVYGKVSKRVMGQMDNSGTEDLGVTARLMYGYLLSNTDILSPVETSWVLMAGLIPQDVNPQLKGHLRGALNNGATSEQVLAVREIVIAICEASGMKRLDEGIVQGYGWRGDIATL</sequence>
<evidence type="ECO:0000313" key="1">
    <source>
        <dbReference type="EMBL" id="KAK3063680.1"/>
    </source>
</evidence>
<organism evidence="1 2">
    <name type="scientific">Coniosporium uncinatum</name>
    <dbReference type="NCBI Taxonomy" id="93489"/>
    <lineage>
        <taxon>Eukaryota</taxon>
        <taxon>Fungi</taxon>
        <taxon>Dikarya</taxon>
        <taxon>Ascomycota</taxon>
        <taxon>Pezizomycotina</taxon>
        <taxon>Dothideomycetes</taxon>
        <taxon>Dothideomycetes incertae sedis</taxon>
        <taxon>Coniosporium</taxon>
    </lineage>
</organism>